<dbReference type="OrthoDB" id="277931at2759"/>
<gene>
    <name evidence="7" type="ORF">KFE25_007420</name>
</gene>
<evidence type="ECO:0000256" key="3">
    <source>
        <dbReference type="ARBA" id="ARBA00022989"/>
    </source>
</evidence>
<keyword evidence="8" id="KW-1185">Reference proteome</keyword>
<feature type="compositionally biased region" description="Low complexity" evidence="5">
    <location>
        <begin position="432"/>
        <end position="441"/>
    </location>
</feature>
<keyword evidence="3 6" id="KW-1133">Transmembrane helix</keyword>
<comment type="caution">
    <text evidence="7">The sequence shown here is derived from an EMBL/GenBank/DDBJ whole genome shotgun (WGS) entry which is preliminary data.</text>
</comment>
<dbReference type="InterPro" id="IPR007941">
    <property type="entry name" value="DUF726"/>
</dbReference>
<feature type="region of interest" description="Disordered" evidence="5">
    <location>
        <begin position="327"/>
        <end position="346"/>
    </location>
</feature>
<comment type="subcellular location">
    <subcellularLocation>
        <location evidence="1">Membrane</location>
        <topology evidence="1">Multi-pass membrane protein</topology>
    </subcellularLocation>
</comment>
<proteinExistence type="predicted"/>
<keyword evidence="2 6" id="KW-0812">Transmembrane</keyword>
<feature type="region of interest" description="Disordered" evidence="5">
    <location>
        <begin position="405"/>
        <end position="444"/>
    </location>
</feature>
<evidence type="ECO:0000256" key="2">
    <source>
        <dbReference type="ARBA" id="ARBA00022692"/>
    </source>
</evidence>
<dbReference type="PANTHER" id="PTHR17920:SF3">
    <property type="entry name" value="TRANSMEMBRANE AND COILED-COIL DOMAIN-CONTAINING PROTEIN 4"/>
    <property type="match status" value="1"/>
</dbReference>
<dbReference type="Pfam" id="PF05277">
    <property type="entry name" value="DUF726"/>
    <property type="match status" value="2"/>
</dbReference>
<dbReference type="PANTHER" id="PTHR17920">
    <property type="entry name" value="TRANSMEMBRANE AND COILED-COIL DOMAIN-CONTAINING PROTEIN 4 TMCO4"/>
    <property type="match status" value="1"/>
</dbReference>
<feature type="transmembrane region" description="Helical" evidence="6">
    <location>
        <begin position="230"/>
        <end position="257"/>
    </location>
</feature>
<feature type="compositionally biased region" description="Basic and acidic residues" evidence="5">
    <location>
        <begin position="691"/>
        <end position="701"/>
    </location>
</feature>
<evidence type="ECO:0000256" key="1">
    <source>
        <dbReference type="ARBA" id="ARBA00004141"/>
    </source>
</evidence>
<feature type="compositionally biased region" description="Gly residues" evidence="5">
    <location>
        <begin position="417"/>
        <end position="431"/>
    </location>
</feature>
<evidence type="ECO:0000256" key="5">
    <source>
        <dbReference type="SAM" id="MobiDB-lite"/>
    </source>
</evidence>
<dbReference type="GO" id="GO:0016020">
    <property type="term" value="C:membrane"/>
    <property type="evidence" value="ECO:0007669"/>
    <property type="project" value="UniProtKB-SubCell"/>
</dbReference>
<dbReference type="EMBL" id="JAGTXO010000003">
    <property type="protein sequence ID" value="KAG8468902.1"/>
    <property type="molecule type" value="Genomic_DNA"/>
</dbReference>
<evidence type="ECO:0000313" key="8">
    <source>
        <dbReference type="Proteomes" id="UP000751190"/>
    </source>
</evidence>
<sequence length="727" mass="72746">MISGAPAGAEADGLPPPGVGADAGAANDAEMAALRALAALLPARAAQHALLGTLAVLLGRGLCVWGGEGSERWARGLLDRLMRVLARERDDEEVRAQLDALDNLMHAARTPGGPEPGALAVDVPHGVREGVLGALVAACAFAPATHASRDADADASGAASMGAASTRAGACGGYDARARQLLKGLCAVLQLPPAVLTEAEDQLAARVAALATLRTVSAASPRHGRGLMQAASIAGAAALGGVLIAATAGLAAPAVGVGLAALSGVGGVSTAAVLGPISAFLGTAAGTLTFTSLFGATGAGLAGYRLDRRIRHLSDFTFARLDAPPAEAQAEREARHGAAAAKRAPWSKWQLPSPWAAAAGGSGDAQPQPQPAARSPLPAEAAPIEPAAPRLAVLIAISGWRRTDADSVESQWRGDGSTDGGTDGSTDGGTDGSADGSTAGTRPYTLVQPHAEPWALVWERAELLRLGIAVDSTLSSEAGKMAAGEVLKHTSLAALMAALAVPSMLIKVGEIIDNPWAVAAARAHKAGVLLADVLLARTHGARPVSFAAIGLGARVALSCAHALDRAGDAGLGLIEDMVLLGAPVETRSDAWAAARRVSAGAVVSCYCANDWVLALLYRANSPGAIAGVGGLHPIPCPGVRSVDVSDLVRAHTAYSEPATLRSVLARVGARDGAASADGGTSEPPPSQASAAHEHNEHGADAAHDSVCLRLPVAVSHRAAGAAPALGE</sequence>
<feature type="region of interest" description="Disordered" evidence="5">
    <location>
        <begin position="671"/>
        <end position="701"/>
    </location>
</feature>
<dbReference type="Proteomes" id="UP000751190">
    <property type="component" value="Unassembled WGS sequence"/>
</dbReference>
<dbReference type="OMA" id="QFQFIPL"/>
<name>A0A8J5XV09_DIALT</name>
<evidence type="ECO:0000256" key="6">
    <source>
        <dbReference type="SAM" id="Phobius"/>
    </source>
</evidence>
<evidence type="ECO:0000256" key="4">
    <source>
        <dbReference type="ARBA" id="ARBA00023136"/>
    </source>
</evidence>
<organism evidence="7 8">
    <name type="scientific">Diacronema lutheri</name>
    <name type="common">Unicellular marine alga</name>
    <name type="synonym">Monochrysis lutheri</name>
    <dbReference type="NCBI Taxonomy" id="2081491"/>
    <lineage>
        <taxon>Eukaryota</taxon>
        <taxon>Haptista</taxon>
        <taxon>Haptophyta</taxon>
        <taxon>Pavlovophyceae</taxon>
        <taxon>Pavlovales</taxon>
        <taxon>Pavlovaceae</taxon>
        <taxon>Diacronema</taxon>
    </lineage>
</organism>
<protein>
    <submittedName>
        <fullName evidence="7">Uncharacterized protein</fullName>
    </submittedName>
</protein>
<keyword evidence="4 6" id="KW-0472">Membrane</keyword>
<feature type="region of interest" description="Disordered" evidence="5">
    <location>
        <begin position="1"/>
        <end position="22"/>
    </location>
</feature>
<dbReference type="AlphaFoldDB" id="A0A8J5XV09"/>
<reference evidence="7" key="1">
    <citation type="submission" date="2021-05" db="EMBL/GenBank/DDBJ databases">
        <title>The genome of the haptophyte Pavlova lutheri (Diacronema luteri, Pavlovales) - a model for lipid biosynthesis in eukaryotic algae.</title>
        <authorList>
            <person name="Hulatt C.J."/>
            <person name="Posewitz M.C."/>
        </authorList>
    </citation>
    <scope>NUCLEOTIDE SEQUENCE</scope>
    <source>
        <strain evidence="7">NIVA-4/92</strain>
    </source>
</reference>
<accession>A0A8J5XV09</accession>
<evidence type="ECO:0000313" key="7">
    <source>
        <dbReference type="EMBL" id="KAG8468902.1"/>
    </source>
</evidence>
<feature type="region of interest" description="Disordered" evidence="5">
    <location>
        <begin position="353"/>
        <end position="383"/>
    </location>
</feature>